<dbReference type="SMART" id="SM00335">
    <property type="entry name" value="ANX"/>
    <property type="match status" value="1"/>
</dbReference>
<evidence type="ECO:0000313" key="4">
    <source>
        <dbReference type="WBParaSite" id="HPLM_0001543801-mRNA-1"/>
    </source>
</evidence>
<dbReference type="GO" id="GO:0005634">
    <property type="term" value="C:nucleus"/>
    <property type="evidence" value="ECO:0007669"/>
    <property type="project" value="TreeGrafter"/>
</dbReference>
<evidence type="ECO:0000256" key="3">
    <source>
        <dbReference type="ARBA" id="ARBA00023216"/>
    </source>
</evidence>
<keyword evidence="2" id="KW-0677">Repeat</keyword>
<dbReference type="InterPro" id="IPR018252">
    <property type="entry name" value="Annexin_repeat_CS"/>
</dbReference>
<dbReference type="PROSITE" id="PS00223">
    <property type="entry name" value="ANNEXIN_1"/>
    <property type="match status" value="1"/>
</dbReference>
<comment type="similarity">
    <text evidence="1">Belongs to the annexin family.</text>
</comment>
<dbReference type="GO" id="GO:0043395">
    <property type="term" value="F:heparan sulfate proteoglycan binding"/>
    <property type="evidence" value="ECO:0007669"/>
    <property type="project" value="TreeGrafter"/>
</dbReference>
<dbReference type="Gene3D" id="1.10.220.10">
    <property type="entry name" value="Annexin"/>
    <property type="match status" value="1"/>
</dbReference>
<proteinExistence type="inferred from homology"/>
<dbReference type="PROSITE" id="PS51897">
    <property type="entry name" value="ANNEXIN_2"/>
    <property type="match status" value="1"/>
</dbReference>
<reference evidence="4" key="1">
    <citation type="submission" date="2017-02" db="UniProtKB">
        <authorList>
            <consortium name="WormBaseParasite"/>
        </authorList>
    </citation>
    <scope>IDENTIFICATION</scope>
</reference>
<dbReference type="WBParaSite" id="HPLM_0001543801-mRNA-1">
    <property type="protein sequence ID" value="HPLM_0001543801-mRNA-1"/>
    <property type="gene ID" value="HPLM_0001543801"/>
</dbReference>
<evidence type="ECO:0000256" key="1">
    <source>
        <dbReference type="ARBA" id="ARBA00007831"/>
    </source>
</evidence>
<dbReference type="PANTHER" id="PTHR10502">
    <property type="entry name" value="ANNEXIN"/>
    <property type="match status" value="1"/>
</dbReference>
<dbReference type="GO" id="GO:0005509">
    <property type="term" value="F:calcium ion binding"/>
    <property type="evidence" value="ECO:0007669"/>
    <property type="project" value="InterPro"/>
</dbReference>
<sequence>LGVRDKDLIRVLVSRAETDLATIQMEYERLFNKSLEQVIRDECKGDYRDALLRIVKGNRSRY</sequence>
<dbReference type="PANTHER" id="PTHR10502:SF177">
    <property type="entry name" value="ANNEXIN B10"/>
    <property type="match status" value="1"/>
</dbReference>
<dbReference type="GO" id="GO:0005886">
    <property type="term" value="C:plasma membrane"/>
    <property type="evidence" value="ECO:0007669"/>
    <property type="project" value="TreeGrafter"/>
</dbReference>
<dbReference type="SUPFAM" id="SSF47874">
    <property type="entry name" value="Annexin"/>
    <property type="match status" value="1"/>
</dbReference>
<accession>A0A0N4WUU6</accession>
<dbReference type="GO" id="GO:0012506">
    <property type="term" value="C:vesicle membrane"/>
    <property type="evidence" value="ECO:0007669"/>
    <property type="project" value="TreeGrafter"/>
</dbReference>
<dbReference type="Pfam" id="PF00191">
    <property type="entry name" value="Annexin"/>
    <property type="match status" value="1"/>
</dbReference>
<organism evidence="4">
    <name type="scientific">Haemonchus placei</name>
    <name type="common">Barber's pole worm</name>
    <dbReference type="NCBI Taxonomy" id="6290"/>
    <lineage>
        <taxon>Eukaryota</taxon>
        <taxon>Metazoa</taxon>
        <taxon>Ecdysozoa</taxon>
        <taxon>Nematoda</taxon>
        <taxon>Chromadorea</taxon>
        <taxon>Rhabditida</taxon>
        <taxon>Rhabditina</taxon>
        <taxon>Rhabditomorpha</taxon>
        <taxon>Strongyloidea</taxon>
        <taxon>Trichostrongylidae</taxon>
        <taxon>Haemonchus</taxon>
    </lineage>
</organism>
<dbReference type="GO" id="GO:0001786">
    <property type="term" value="F:phosphatidylserine binding"/>
    <property type="evidence" value="ECO:0007669"/>
    <property type="project" value="TreeGrafter"/>
</dbReference>
<dbReference type="GO" id="GO:0005737">
    <property type="term" value="C:cytoplasm"/>
    <property type="evidence" value="ECO:0007669"/>
    <property type="project" value="TreeGrafter"/>
</dbReference>
<dbReference type="InterPro" id="IPR018502">
    <property type="entry name" value="Annexin_repeat"/>
</dbReference>
<keyword evidence="3" id="KW-0041">Annexin</keyword>
<protein>
    <submittedName>
        <fullName evidence="4">Annexin</fullName>
    </submittedName>
</protein>
<dbReference type="GO" id="GO:0005544">
    <property type="term" value="F:calcium-dependent phospholipid binding"/>
    <property type="evidence" value="ECO:0007669"/>
    <property type="project" value="InterPro"/>
</dbReference>
<dbReference type="InterPro" id="IPR037104">
    <property type="entry name" value="Annexin_sf"/>
</dbReference>
<evidence type="ECO:0000256" key="2">
    <source>
        <dbReference type="ARBA" id="ARBA00022737"/>
    </source>
</evidence>
<dbReference type="AlphaFoldDB" id="A0A0N4WUU6"/>
<name>A0A0N4WUU6_HAEPC</name>